<protein>
    <recommendedName>
        <fullName evidence="1">Transposase IS200-like domain-containing protein</fullName>
    </recommendedName>
</protein>
<sequence length="197" mass="23948">MAKKEHYHEKLECGSFYHIYNRTIDKQLMFKSNENYTYFLKQYNKYLTPFVETYAYCLLGNHFHLLIRIKDELTLNILGKSAHDIVAHQFQKFFQSYAMAFNKQNTRVGSLFQKPFKRTIIDSEDYFTQMVFYIHANPEKHGLLEDFRDWRWSSYERILIDKPSNLKKDEVINWFGDRADYFNFHSENRALIVRKSY</sequence>
<organism evidence="2 3">
    <name type="scientific">Pedobacter rhodius</name>
    <dbReference type="NCBI Taxonomy" id="3004098"/>
    <lineage>
        <taxon>Bacteria</taxon>
        <taxon>Pseudomonadati</taxon>
        <taxon>Bacteroidota</taxon>
        <taxon>Sphingobacteriia</taxon>
        <taxon>Sphingobacteriales</taxon>
        <taxon>Sphingobacteriaceae</taxon>
        <taxon>Pedobacter</taxon>
    </lineage>
</organism>
<evidence type="ECO:0000313" key="2">
    <source>
        <dbReference type="EMBL" id="MCZ4223894.1"/>
    </source>
</evidence>
<dbReference type="InterPro" id="IPR002686">
    <property type="entry name" value="Transposase_17"/>
</dbReference>
<comment type="caution">
    <text evidence="2">The sequence shown here is derived from an EMBL/GenBank/DDBJ whole genome shotgun (WGS) entry which is preliminary data.</text>
</comment>
<proteinExistence type="predicted"/>
<feature type="domain" description="Transposase IS200-like" evidence="1">
    <location>
        <begin position="12"/>
        <end position="137"/>
    </location>
</feature>
<accession>A0ABT4KYA7</accession>
<dbReference type="SMART" id="SM01321">
    <property type="entry name" value="Y1_Tnp"/>
    <property type="match status" value="1"/>
</dbReference>
<reference evidence="2" key="1">
    <citation type="submission" date="2022-12" db="EMBL/GenBank/DDBJ databases">
        <title>Genome sequence of SJ11.</title>
        <authorList>
            <person name="Woo H."/>
        </authorList>
    </citation>
    <scope>NUCLEOTIDE SEQUENCE</scope>
    <source>
        <strain evidence="2">SJ11</strain>
    </source>
</reference>
<dbReference type="EMBL" id="JAPWGL010000003">
    <property type="protein sequence ID" value="MCZ4223894.1"/>
    <property type="molecule type" value="Genomic_DNA"/>
</dbReference>
<evidence type="ECO:0000313" key="3">
    <source>
        <dbReference type="Proteomes" id="UP001144341"/>
    </source>
</evidence>
<dbReference type="Gene3D" id="3.30.70.1290">
    <property type="entry name" value="Transposase IS200-like"/>
    <property type="match status" value="1"/>
</dbReference>
<dbReference type="PANTHER" id="PTHR34322:SF2">
    <property type="entry name" value="TRANSPOSASE IS200-LIKE DOMAIN-CONTAINING PROTEIN"/>
    <property type="match status" value="1"/>
</dbReference>
<name>A0ABT4KYA7_9SPHI</name>
<dbReference type="Proteomes" id="UP001144341">
    <property type="component" value="Unassembled WGS sequence"/>
</dbReference>
<evidence type="ECO:0000259" key="1">
    <source>
        <dbReference type="SMART" id="SM01321"/>
    </source>
</evidence>
<dbReference type="RefSeq" id="WP_269415692.1">
    <property type="nucleotide sequence ID" value="NZ_JAPWGL010000003.1"/>
</dbReference>
<dbReference type="PANTHER" id="PTHR34322">
    <property type="entry name" value="TRANSPOSASE, Y1_TNP DOMAIN-CONTAINING"/>
    <property type="match status" value="1"/>
</dbReference>
<gene>
    <name evidence="2" type="ORF">O0931_11335</name>
</gene>
<dbReference type="InterPro" id="IPR036515">
    <property type="entry name" value="Transposase_17_sf"/>
</dbReference>
<dbReference type="SUPFAM" id="SSF143422">
    <property type="entry name" value="Transposase IS200-like"/>
    <property type="match status" value="1"/>
</dbReference>
<keyword evidence="3" id="KW-1185">Reference proteome</keyword>